<evidence type="ECO:0000256" key="4">
    <source>
        <dbReference type="ARBA" id="ARBA00022643"/>
    </source>
</evidence>
<evidence type="ECO:0000256" key="7">
    <source>
        <dbReference type="ARBA" id="ARBA00060587"/>
    </source>
</evidence>
<dbReference type="SUPFAM" id="SSF50475">
    <property type="entry name" value="FMN-binding split barrel"/>
    <property type="match status" value="1"/>
</dbReference>
<feature type="binding site" evidence="9">
    <location>
        <position position="130"/>
    </location>
    <ligand>
        <name>substrate</name>
    </ligand>
</feature>
<feature type="binding site" evidence="9">
    <location>
        <position position="65"/>
    </location>
    <ligand>
        <name>substrate</name>
    </ligand>
</feature>
<evidence type="ECO:0000256" key="9">
    <source>
        <dbReference type="PIRSR" id="PIRSR000190-1"/>
    </source>
</evidence>
<keyword evidence="5 13" id="KW-0560">Oxidoreductase</keyword>
<dbReference type="NCBIfam" id="TIGR00558">
    <property type="entry name" value="pdxH"/>
    <property type="match status" value="1"/>
</dbReference>
<feature type="binding site" evidence="10">
    <location>
        <position position="82"/>
    </location>
    <ligand>
        <name>FMN</name>
        <dbReference type="ChEBI" id="CHEBI:58210"/>
    </ligand>
</feature>
<keyword evidence="3" id="KW-0285">Flavoprotein</keyword>
<evidence type="ECO:0000256" key="1">
    <source>
        <dbReference type="ARBA" id="ARBA00007301"/>
    </source>
</evidence>
<dbReference type="GO" id="GO:0010181">
    <property type="term" value="F:FMN binding"/>
    <property type="evidence" value="ECO:0007669"/>
    <property type="project" value="UniProtKB-UniRule"/>
</dbReference>
<dbReference type="PROSITE" id="PS01064">
    <property type="entry name" value="PYRIDOX_OXIDASE"/>
    <property type="match status" value="1"/>
</dbReference>
<feature type="binding site" evidence="9">
    <location>
        <begin position="190"/>
        <end position="192"/>
    </location>
    <ligand>
        <name>substrate</name>
    </ligand>
</feature>
<comment type="cofactor">
    <cofactor evidence="10">
        <name>FMN</name>
        <dbReference type="ChEBI" id="CHEBI:58210"/>
    </cofactor>
    <text evidence="10">Binds 1 FMN per subunit.</text>
</comment>
<dbReference type="InterPro" id="IPR011576">
    <property type="entry name" value="Pyridox_Oxase_N"/>
</dbReference>
<evidence type="ECO:0000313" key="14">
    <source>
        <dbReference type="Proteomes" id="UP000000925"/>
    </source>
</evidence>
<dbReference type="Pfam" id="PF10590">
    <property type="entry name" value="PNP_phzG_C"/>
    <property type="match status" value="1"/>
</dbReference>
<evidence type="ECO:0000256" key="8">
    <source>
        <dbReference type="NCBIfam" id="TIGR00558"/>
    </source>
</evidence>
<dbReference type="InterPro" id="IPR019576">
    <property type="entry name" value="Pyridoxamine_oxidase_dimer_C"/>
</dbReference>
<feature type="binding site" evidence="10">
    <location>
        <begin position="75"/>
        <end position="76"/>
    </location>
    <ligand>
        <name>FMN</name>
        <dbReference type="ChEBI" id="CHEBI:58210"/>
    </ligand>
</feature>
<dbReference type="AlphaFoldDB" id="D5EK82"/>
<name>D5EK82_CORAD</name>
<dbReference type="HOGENOM" id="CLU_032263_2_2_0"/>
<feature type="binding site" evidence="9">
    <location>
        <position position="122"/>
    </location>
    <ligand>
        <name>substrate</name>
    </ligand>
</feature>
<feature type="binding site" evidence="10">
    <location>
        <position position="81"/>
    </location>
    <ligand>
        <name>FMN</name>
        <dbReference type="ChEBI" id="CHEBI:58210"/>
    </ligand>
</feature>
<evidence type="ECO:0000256" key="3">
    <source>
        <dbReference type="ARBA" id="ARBA00022630"/>
    </source>
</evidence>
<feature type="domain" description="Pyridoxamine 5'-phosphate oxidase N-terminal" evidence="11">
    <location>
        <begin position="38"/>
        <end position="157"/>
    </location>
</feature>
<feature type="binding site" evidence="10">
    <location>
        <position position="194"/>
    </location>
    <ligand>
        <name>FMN</name>
        <dbReference type="ChEBI" id="CHEBI:58210"/>
    </ligand>
</feature>
<comment type="pathway">
    <text evidence="7">Cofactor metabolism.</text>
</comment>
<feature type="binding site" evidence="10">
    <location>
        <begin position="139"/>
        <end position="140"/>
    </location>
    <ligand>
        <name>FMN</name>
        <dbReference type="ChEBI" id="CHEBI:58210"/>
    </ligand>
</feature>
<reference evidence="13 14" key="1">
    <citation type="journal article" date="2010" name="Stand. Genomic Sci.">
        <title>Complete genome sequence of Coraliomargarita akajimensis type strain (04OKA010-24).</title>
        <authorList>
            <person name="Mavromatis K."/>
            <person name="Abt B."/>
            <person name="Brambilla E."/>
            <person name="Lapidus A."/>
            <person name="Copeland A."/>
            <person name="Deshpande S."/>
            <person name="Nolan M."/>
            <person name="Lucas S."/>
            <person name="Tice H."/>
            <person name="Cheng J.F."/>
            <person name="Han C."/>
            <person name="Detter J.C."/>
            <person name="Woyke T."/>
            <person name="Goodwin L."/>
            <person name="Pitluck S."/>
            <person name="Held B."/>
            <person name="Brettin T."/>
            <person name="Tapia R."/>
            <person name="Ivanova N."/>
            <person name="Mikhailova N."/>
            <person name="Pati A."/>
            <person name="Liolios K."/>
            <person name="Chen A."/>
            <person name="Palaniappan K."/>
            <person name="Land M."/>
            <person name="Hauser L."/>
            <person name="Chang Y.J."/>
            <person name="Jeffries C.D."/>
            <person name="Rohde M."/>
            <person name="Goker M."/>
            <person name="Bristow J."/>
            <person name="Eisen J.A."/>
            <person name="Markowitz V."/>
            <person name="Hugenholtz P."/>
            <person name="Klenk H.P."/>
            <person name="Kyrpides N.C."/>
        </authorList>
    </citation>
    <scope>NUCLEOTIDE SEQUENCE [LARGE SCALE GENOMIC DNA]</scope>
    <source>
        <strain evidence="14">DSM 45221 / IAM 15411 / JCM 23193 / KCTC 12865</strain>
    </source>
</reference>
<dbReference type="HAMAP" id="MF_01629">
    <property type="entry name" value="PdxH"/>
    <property type="match status" value="1"/>
</dbReference>
<evidence type="ECO:0000256" key="10">
    <source>
        <dbReference type="PIRSR" id="PIRSR000190-2"/>
    </source>
</evidence>
<feature type="binding site" evidence="9">
    <location>
        <begin position="7"/>
        <end position="10"/>
    </location>
    <ligand>
        <name>substrate</name>
    </ligand>
</feature>
<evidence type="ECO:0000313" key="13">
    <source>
        <dbReference type="EMBL" id="ADE54831.1"/>
    </source>
</evidence>
<comment type="similarity">
    <text evidence="1">Belongs to the pyridoxamine 5'-phosphate oxidase family.</text>
</comment>
<dbReference type="InterPro" id="IPR000659">
    <property type="entry name" value="Pyridox_Oxase"/>
</dbReference>
<dbReference type="InterPro" id="IPR012349">
    <property type="entry name" value="Split_barrel_FMN-bd"/>
</dbReference>
<dbReference type="EC" id="1.4.3.5" evidence="8"/>
<dbReference type="FunFam" id="2.30.110.10:FF:000020">
    <property type="entry name" value="PNPO isoform 11"/>
    <property type="match status" value="1"/>
</dbReference>
<protein>
    <recommendedName>
        <fullName evidence="8">Pyridoxamine 5'-phosphate oxidase</fullName>
        <ecNumber evidence="8">1.4.3.5</ecNumber>
    </recommendedName>
</protein>
<dbReference type="STRING" id="583355.Caka_1812"/>
<dbReference type="PIRSF" id="PIRSF000190">
    <property type="entry name" value="Pyd_amn-ph_oxd"/>
    <property type="match status" value="1"/>
</dbReference>
<sequence>MDLSDRRAEYSKHSLDVADLAASPFAQFETWFRQAEECGLDEPNAFCLASVNSAGQPSTRVVLLKDFSDQGFVFYTNYESRKAAELESNPQAAANFFWLPLQRQVNVTGRVERVSKAESLKYFLSRPFASQLGAWTSPQSTVISSRSLLEAKLEQMKRKFSEGKVPLPDHWGGYRIVPETIEFWQGRPSRLHDRFVYRRTESGEWHAERLAP</sequence>
<feature type="binding site" evidence="10">
    <location>
        <position position="104"/>
    </location>
    <ligand>
        <name>FMN</name>
        <dbReference type="ChEBI" id="CHEBI:58210"/>
    </ligand>
</feature>
<dbReference type="KEGG" id="caa:Caka_1812"/>
<evidence type="ECO:0000259" key="12">
    <source>
        <dbReference type="Pfam" id="PF10590"/>
    </source>
</evidence>
<dbReference type="NCBIfam" id="NF004231">
    <property type="entry name" value="PRK05679.1"/>
    <property type="match status" value="1"/>
</dbReference>
<proteinExistence type="inferred from homology"/>
<feature type="binding site" evidence="9">
    <location>
        <position position="126"/>
    </location>
    <ligand>
        <name>substrate</name>
    </ligand>
</feature>
<dbReference type="GO" id="GO:0004733">
    <property type="term" value="F:pyridoxamine phosphate oxidase activity"/>
    <property type="evidence" value="ECO:0007669"/>
    <property type="project" value="UniProtKB-UniRule"/>
</dbReference>
<dbReference type="RefSeq" id="WP_013043553.1">
    <property type="nucleotide sequence ID" value="NC_014008.1"/>
</dbReference>
<feature type="domain" description="Pyridoxine 5'-phosphate oxidase dimerisation C-terminal" evidence="12">
    <location>
        <begin position="171"/>
        <end position="212"/>
    </location>
</feature>
<feature type="binding site" evidence="10">
    <location>
        <begin position="60"/>
        <end position="65"/>
    </location>
    <ligand>
        <name>FMN</name>
        <dbReference type="ChEBI" id="CHEBI:58210"/>
    </ligand>
</feature>
<gene>
    <name evidence="13" type="ordered locus">Caka_1812</name>
</gene>
<dbReference type="GO" id="GO:0008615">
    <property type="term" value="P:pyridoxine biosynthetic process"/>
    <property type="evidence" value="ECO:0007669"/>
    <property type="project" value="UniProtKB-UniRule"/>
</dbReference>
<evidence type="ECO:0000259" key="11">
    <source>
        <dbReference type="Pfam" id="PF01243"/>
    </source>
</evidence>
<dbReference type="OrthoDB" id="9780392at2"/>
<keyword evidence="14" id="KW-1185">Reference proteome</keyword>
<organism evidence="13 14">
    <name type="scientific">Coraliomargarita akajimensis (strain DSM 45221 / IAM 15411 / JCM 23193 / KCTC 12865 / 04OKA010-24)</name>
    <dbReference type="NCBI Taxonomy" id="583355"/>
    <lineage>
        <taxon>Bacteria</taxon>
        <taxon>Pseudomonadati</taxon>
        <taxon>Verrucomicrobiota</taxon>
        <taxon>Opitutia</taxon>
        <taxon>Puniceicoccales</taxon>
        <taxon>Coraliomargaritaceae</taxon>
        <taxon>Coraliomargarita</taxon>
    </lineage>
</organism>
<dbReference type="PANTHER" id="PTHR10851:SF0">
    <property type="entry name" value="PYRIDOXINE-5'-PHOSPHATE OXIDASE"/>
    <property type="match status" value="1"/>
</dbReference>
<evidence type="ECO:0000256" key="2">
    <source>
        <dbReference type="ARBA" id="ARBA00011738"/>
    </source>
</evidence>
<dbReference type="Gene3D" id="2.30.110.10">
    <property type="entry name" value="Electron Transport, Fmn-binding Protein, Chain A"/>
    <property type="match status" value="1"/>
</dbReference>
<keyword evidence="4 10" id="KW-0288">FMN</keyword>
<dbReference type="InterPro" id="IPR019740">
    <property type="entry name" value="Pyridox_Oxase_CS"/>
</dbReference>
<keyword evidence="6" id="KW-0664">Pyridoxine biosynthesis</keyword>
<dbReference type="eggNOG" id="COG0259">
    <property type="taxonomic scope" value="Bacteria"/>
</dbReference>
<evidence type="ECO:0000256" key="5">
    <source>
        <dbReference type="ARBA" id="ARBA00023002"/>
    </source>
</evidence>
<dbReference type="Proteomes" id="UP000000925">
    <property type="component" value="Chromosome"/>
</dbReference>
<dbReference type="PANTHER" id="PTHR10851">
    <property type="entry name" value="PYRIDOXINE-5-PHOSPHATE OXIDASE"/>
    <property type="match status" value="1"/>
</dbReference>
<dbReference type="EMBL" id="CP001998">
    <property type="protein sequence ID" value="ADE54831.1"/>
    <property type="molecule type" value="Genomic_DNA"/>
</dbReference>
<dbReference type="Pfam" id="PF01243">
    <property type="entry name" value="PNPOx_N"/>
    <property type="match status" value="1"/>
</dbReference>
<accession>D5EK82</accession>
<comment type="subunit">
    <text evidence="2">Homodimer.</text>
</comment>
<feature type="binding site" evidence="10">
    <location>
        <position position="184"/>
    </location>
    <ligand>
        <name>FMN</name>
        <dbReference type="ChEBI" id="CHEBI:58210"/>
    </ligand>
</feature>
<evidence type="ECO:0000256" key="6">
    <source>
        <dbReference type="ARBA" id="ARBA00023096"/>
    </source>
</evidence>